<comment type="similarity">
    <text evidence="1 2">Belongs to the phD/YefM antitoxin family.</text>
</comment>
<evidence type="ECO:0000313" key="4">
    <source>
        <dbReference type="Proteomes" id="UP000092544"/>
    </source>
</evidence>
<organism evidence="3 4">
    <name type="scientific">Marinomonas spartinae</name>
    <dbReference type="NCBI Taxonomy" id="1792290"/>
    <lineage>
        <taxon>Bacteria</taxon>
        <taxon>Pseudomonadati</taxon>
        <taxon>Pseudomonadota</taxon>
        <taxon>Gammaproteobacteria</taxon>
        <taxon>Oceanospirillales</taxon>
        <taxon>Oceanospirillaceae</taxon>
        <taxon>Marinomonas</taxon>
    </lineage>
</organism>
<protein>
    <recommendedName>
        <fullName evidence="2">Antitoxin</fullName>
    </recommendedName>
</protein>
<dbReference type="RefSeq" id="WP_067012302.1">
    <property type="nucleotide sequence ID" value="NZ_FLOB01000001.1"/>
</dbReference>
<dbReference type="Gene3D" id="3.40.1620.10">
    <property type="entry name" value="YefM-like domain"/>
    <property type="match status" value="1"/>
</dbReference>
<dbReference type="SUPFAM" id="SSF143120">
    <property type="entry name" value="YefM-like"/>
    <property type="match status" value="1"/>
</dbReference>
<dbReference type="InterPro" id="IPR036165">
    <property type="entry name" value="YefM-like_sf"/>
</dbReference>
<accession>A0A1A8T2R0</accession>
<keyword evidence="4" id="KW-1185">Reference proteome</keyword>
<dbReference type="Pfam" id="PF02604">
    <property type="entry name" value="PhdYeFM_antitox"/>
    <property type="match status" value="1"/>
</dbReference>
<evidence type="ECO:0000256" key="1">
    <source>
        <dbReference type="ARBA" id="ARBA00009981"/>
    </source>
</evidence>
<reference evidence="3 4" key="1">
    <citation type="submission" date="2016-06" db="EMBL/GenBank/DDBJ databases">
        <authorList>
            <person name="Kjaerup R.B."/>
            <person name="Dalgaard T.S."/>
            <person name="Juul-Madsen H.R."/>
        </authorList>
    </citation>
    <scope>NUCLEOTIDE SEQUENCE [LARGE SCALE GENOMIC DNA]</scope>
    <source>
        <strain evidence="3 4">CECT 8886</strain>
    </source>
</reference>
<gene>
    <name evidence="3" type="ORF">MSP8886_00484</name>
</gene>
<dbReference type="InterPro" id="IPR006442">
    <property type="entry name" value="Antitoxin_Phd/YefM"/>
</dbReference>
<dbReference type="Proteomes" id="UP000092544">
    <property type="component" value="Unassembled WGS sequence"/>
</dbReference>
<comment type="function">
    <text evidence="2">Antitoxin component of a type II toxin-antitoxin (TA) system.</text>
</comment>
<dbReference type="STRING" id="1792290.MSP8886_00484"/>
<evidence type="ECO:0000313" key="3">
    <source>
        <dbReference type="EMBL" id="SBS26052.1"/>
    </source>
</evidence>
<proteinExistence type="inferred from homology"/>
<sequence length="76" mass="8464">MELVTASALQTDLDTMMKKVCDTQTPIMIDRGKEPAVVMMSVDCFKALEEATTLFDNYANSKDILQNIAKKESDTD</sequence>
<dbReference type="EMBL" id="FLOB01000001">
    <property type="protein sequence ID" value="SBS26052.1"/>
    <property type="molecule type" value="Genomic_DNA"/>
</dbReference>
<dbReference type="AlphaFoldDB" id="A0A1A8T2R0"/>
<name>A0A1A8T2R0_9GAMM</name>
<dbReference type="OrthoDB" id="9802003at2"/>
<evidence type="ECO:0000256" key="2">
    <source>
        <dbReference type="RuleBase" id="RU362080"/>
    </source>
</evidence>